<keyword evidence="1 2" id="KW-0694">RNA-binding</keyword>
<evidence type="ECO:0000313" key="5">
    <source>
        <dbReference type="EnsemblPlants" id="AET4Gv20666400.2"/>
    </source>
</evidence>
<organism evidence="5 6">
    <name type="scientific">Aegilops tauschii subsp. strangulata</name>
    <name type="common">Goatgrass</name>
    <dbReference type="NCBI Taxonomy" id="200361"/>
    <lineage>
        <taxon>Eukaryota</taxon>
        <taxon>Viridiplantae</taxon>
        <taxon>Streptophyta</taxon>
        <taxon>Embryophyta</taxon>
        <taxon>Tracheophyta</taxon>
        <taxon>Spermatophyta</taxon>
        <taxon>Magnoliopsida</taxon>
        <taxon>Liliopsida</taxon>
        <taxon>Poales</taxon>
        <taxon>Poaceae</taxon>
        <taxon>BOP clade</taxon>
        <taxon>Pooideae</taxon>
        <taxon>Triticodae</taxon>
        <taxon>Triticeae</taxon>
        <taxon>Triticinae</taxon>
        <taxon>Aegilops</taxon>
    </lineage>
</organism>
<reference evidence="5" key="3">
    <citation type="journal article" date="2017" name="Nature">
        <title>Genome sequence of the progenitor of the wheat D genome Aegilops tauschii.</title>
        <authorList>
            <person name="Luo M.C."/>
            <person name="Gu Y.Q."/>
            <person name="Puiu D."/>
            <person name="Wang H."/>
            <person name="Twardziok S.O."/>
            <person name="Deal K.R."/>
            <person name="Huo N."/>
            <person name="Zhu T."/>
            <person name="Wang L."/>
            <person name="Wang Y."/>
            <person name="McGuire P.E."/>
            <person name="Liu S."/>
            <person name="Long H."/>
            <person name="Ramasamy R.K."/>
            <person name="Rodriguez J.C."/>
            <person name="Van S.L."/>
            <person name="Yuan L."/>
            <person name="Wang Z."/>
            <person name="Xia Z."/>
            <person name="Xiao L."/>
            <person name="Anderson O.D."/>
            <person name="Ouyang S."/>
            <person name="Liang Y."/>
            <person name="Zimin A.V."/>
            <person name="Pertea G."/>
            <person name="Qi P."/>
            <person name="Bennetzen J.L."/>
            <person name="Dai X."/>
            <person name="Dawson M.W."/>
            <person name="Muller H.G."/>
            <person name="Kugler K."/>
            <person name="Rivarola-Duarte L."/>
            <person name="Spannagl M."/>
            <person name="Mayer K.F.X."/>
            <person name="Lu F.H."/>
            <person name="Bevan M.W."/>
            <person name="Leroy P."/>
            <person name="Li P."/>
            <person name="You F.M."/>
            <person name="Sun Q."/>
            <person name="Liu Z."/>
            <person name="Lyons E."/>
            <person name="Wicker T."/>
            <person name="Salzberg S.L."/>
            <person name="Devos K.M."/>
            <person name="Dvorak J."/>
        </authorList>
    </citation>
    <scope>NUCLEOTIDE SEQUENCE [LARGE SCALE GENOMIC DNA]</scope>
    <source>
        <strain evidence="5">cv. AL8/78</strain>
    </source>
</reference>
<dbReference type="Pfam" id="PF05383">
    <property type="entry name" value="La"/>
    <property type="match status" value="1"/>
</dbReference>
<name>A0A453ISY2_AEGTS</name>
<dbReference type="InterPro" id="IPR045180">
    <property type="entry name" value="La_dom_prot"/>
</dbReference>
<dbReference type="STRING" id="200361.A0A453ISY2"/>
<dbReference type="InterPro" id="IPR006630">
    <property type="entry name" value="La_HTH"/>
</dbReference>
<protein>
    <recommendedName>
        <fullName evidence="4">HTH La-type RNA-binding domain-containing protein</fullName>
    </recommendedName>
</protein>
<dbReference type="PANTHER" id="PTHR22792:SF132">
    <property type="entry name" value="LA-RELATED PROTEIN 1"/>
    <property type="match status" value="1"/>
</dbReference>
<reference evidence="6" key="1">
    <citation type="journal article" date="2014" name="Science">
        <title>Ancient hybridizations among the ancestral genomes of bread wheat.</title>
        <authorList>
            <consortium name="International Wheat Genome Sequencing Consortium,"/>
            <person name="Marcussen T."/>
            <person name="Sandve S.R."/>
            <person name="Heier L."/>
            <person name="Spannagl M."/>
            <person name="Pfeifer M."/>
            <person name="Jakobsen K.S."/>
            <person name="Wulff B.B."/>
            <person name="Steuernagel B."/>
            <person name="Mayer K.F."/>
            <person name="Olsen O.A."/>
        </authorList>
    </citation>
    <scope>NUCLEOTIDE SEQUENCE [LARGE SCALE GENOMIC DNA]</scope>
    <source>
        <strain evidence="6">cv. AL8/78</strain>
    </source>
</reference>
<dbReference type="Proteomes" id="UP000015105">
    <property type="component" value="Chromosome 4D"/>
</dbReference>
<reference evidence="6" key="2">
    <citation type="journal article" date="2017" name="Nat. Plants">
        <title>The Aegilops tauschii genome reveals multiple impacts of transposons.</title>
        <authorList>
            <person name="Zhao G."/>
            <person name="Zou C."/>
            <person name="Li K."/>
            <person name="Wang K."/>
            <person name="Li T."/>
            <person name="Gao L."/>
            <person name="Zhang X."/>
            <person name="Wang H."/>
            <person name="Yang Z."/>
            <person name="Liu X."/>
            <person name="Jiang W."/>
            <person name="Mao L."/>
            <person name="Kong X."/>
            <person name="Jiao Y."/>
            <person name="Jia J."/>
        </authorList>
    </citation>
    <scope>NUCLEOTIDE SEQUENCE [LARGE SCALE GENOMIC DNA]</scope>
    <source>
        <strain evidence="6">cv. AL8/78</strain>
    </source>
</reference>
<evidence type="ECO:0000256" key="2">
    <source>
        <dbReference type="PROSITE-ProRule" id="PRU00332"/>
    </source>
</evidence>
<sequence>PRSDRRRRGNIWNPRRRSTHAVPLRTDPAAIRHRHPRRPPPRLIHRPVEPAPPDRKEEVWRMASVAADPHAALAGAGTPPHGSPVAGKRAAATAWKRPENGPVLVAPGSPIMDADSWPALPGLASPQPPTPPKASPKAAPPPSTVAAILPVSLDISDAPDATPDQDALETVILPVSLDISGAPDATTVKDAGTSSPPVRRVLMMPAGDDGPEMHALIPEPSLGYSPNARSNGTGVHHQNGRFGSHPHGRGGSYGGGRRGNGGGGSRHGHEHHGGFDGQRRGGGRRDGHGPGHQHRVHQPPYIRAPPPLAVLAAGPPAPQFAGPATPQTPPYGTAAPQTPPYGAPMGFPAEMAPHVYYFAVPPSDGLQALPFAPPPPTPPAMLISPLEQLQRDLLVQIDYYFSDENLCKDIFLRRHMDDHGWVPLSLIAGFNQVQRLLYRIGQVKNLTNSLQFILDTVRQSTVVEVQGDKIRRRARWEIWLLPRPNYSDAPVTSNIDSLASQFDQSVGLEGTYYPREALLTRSATSVSIGYQAPTFRGLHSNGSGPIFGQQTERSLLRSDTF</sequence>
<dbReference type="Gene3D" id="1.10.10.10">
    <property type="entry name" value="Winged helix-like DNA-binding domain superfamily/Winged helix DNA-binding domain"/>
    <property type="match status" value="1"/>
</dbReference>
<proteinExistence type="predicted"/>
<dbReference type="CDD" id="cd07323">
    <property type="entry name" value="LAM"/>
    <property type="match status" value="1"/>
</dbReference>
<dbReference type="AlphaFoldDB" id="A0A453ISY2"/>
<dbReference type="GO" id="GO:0003723">
    <property type="term" value="F:RNA binding"/>
    <property type="evidence" value="ECO:0007669"/>
    <property type="project" value="UniProtKB-UniRule"/>
</dbReference>
<dbReference type="InterPro" id="IPR036388">
    <property type="entry name" value="WH-like_DNA-bd_sf"/>
</dbReference>
<reference evidence="5" key="5">
    <citation type="journal article" date="2021" name="G3 (Bethesda)">
        <title>Aegilops tauschii genome assembly Aet v5.0 features greater sequence contiguity and improved annotation.</title>
        <authorList>
            <person name="Wang L."/>
            <person name="Zhu T."/>
            <person name="Rodriguez J.C."/>
            <person name="Deal K.R."/>
            <person name="Dubcovsky J."/>
            <person name="McGuire P.E."/>
            <person name="Lux T."/>
            <person name="Spannagl M."/>
            <person name="Mayer K.F.X."/>
            <person name="Baldrich P."/>
            <person name="Meyers B.C."/>
            <person name="Huo N."/>
            <person name="Gu Y.Q."/>
            <person name="Zhou H."/>
            <person name="Devos K.M."/>
            <person name="Bennetzen J.L."/>
            <person name="Unver T."/>
            <person name="Budak H."/>
            <person name="Gulick P.J."/>
            <person name="Galiba G."/>
            <person name="Kalapos B."/>
            <person name="Nelson D.R."/>
            <person name="Li P."/>
            <person name="You F.M."/>
            <person name="Luo M.C."/>
            <person name="Dvorak J."/>
        </authorList>
    </citation>
    <scope>NUCLEOTIDE SEQUENCE [LARGE SCALE GENOMIC DNA]</scope>
    <source>
        <strain evidence="5">cv. AL8/78</strain>
    </source>
</reference>
<feature type="compositionally biased region" description="Basic residues" evidence="3">
    <location>
        <begin position="1"/>
        <end position="19"/>
    </location>
</feature>
<evidence type="ECO:0000256" key="1">
    <source>
        <dbReference type="ARBA" id="ARBA00022884"/>
    </source>
</evidence>
<feature type="compositionally biased region" description="Pro residues" evidence="3">
    <location>
        <begin position="126"/>
        <end position="143"/>
    </location>
</feature>
<dbReference type="GO" id="GO:0005737">
    <property type="term" value="C:cytoplasm"/>
    <property type="evidence" value="ECO:0007669"/>
    <property type="project" value="UniProtKB-ARBA"/>
</dbReference>
<dbReference type="SMART" id="SM00715">
    <property type="entry name" value="LA"/>
    <property type="match status" value="1"/>
</dbReference>
<keyword evidence="6" id="KW-1185">Reference proteome</keyword>
<feature type="region of interest" description="Disordered" evidence="3">
    <location>
        <begin position="221"/>
        <end position="299"/>
    </location>
</feature>
<accession>A0A453ISY2</accession>
<feature type="compositionally biased region" description="Gly residues" evidence="3">
    <location>
        <begin position="249"/>
        <end position="265"/>
    </location>
</feature>
<reference evidence="5" key="4">
    <citation type="submission" date="2019-03" db="UniProtKB">
        <authorList>
            <consortium name="EnsemblPlants"/>
        </authorList>
    </citation>
    <scope>IDENTIFICATION</scope>
</reference>
<dbReference type="EnsemblPlants" id="AET4Gv20666400.2">
    <property type="protein sequence ID" value="AET4Gv20666400.2"/>
    <property type="gene ID" value="AET4Gv20666400"/>
</dbReference>
<dbReference type="Gramene" id="AET4Gv20666400.2">
    <property type="protein sequence ID" value="AET4Gv20666400.2"/>
    <property type="gene ID" value="AET4Gv20666400"/>
</dbReference>
<feature type="region of interest" description="Disordered" evidence="3">
    <location>
        <begin position="1"/>
        <end position="56"/>
    </location>
</feature>
<feature type="compositionally biased region" description="Basic residues" evidence="3">
    <location>
        <begin position="31"/>
        <end position="45"/>
    </location>
</feature>
<dbReference type="SUPFAM" id="SSF46785">
    <property type="entry name" value="Winged helix' DNA-binding domain"/>
    <property type="match status" value="1"/>
</dbReference>
<dbReference type="InterPro" id="IPR036390">
    <property type="entry name" value="WH_DNA-bd_sf"/>
</dbReference>
<dbReference type="PROSITE" id="PS50961">
    <property type="entry name" value="HTH_LA"/>
    <property type="match status" value="1"/>
</dbReference>
<evidence type="ECO:0000313" key="6">
    <source>
        <dbReference type="Proteomes" id="UP000015105"/>
    </source>
</evidence>
<feature type="region of interest" description="Disordered" evidence="3">
    <location>
        <begin position="115"/>
        <end position="143"/>
    </location>
</feature>
<evidence type="ECO:0000256" key="3">
    <source>
        <dbReference type="SAM" id="MobiDB-lite"/>
    </source>
</evidence>
<dbReference type="PANTHER" id="PTHR22792">
    <property type="entry name" value="LUPUS LA PROTEIN-RELATED"/>
    <property type="match status" value="1"/>
</dbReference>
<feature type="compositionally biased region" description="Basic and acidic residues" evidence="3">
    <location>
        <begin position="271"/>
        <end position="289"/>
    </location>
</feature>
<evidence type="ECO:0000259" key="4">
    <source>
        <dbReference type="PROSITE" id="PS50961"/>
    </source>
</evidence>
<feature type="compositionally biased region" description="Basic and acidic residues" evidence="3">
    <location>
        <begin position="46"/>
        <end position="56"/>
    </location>
</feature>
<feature type="domain" description="HTH La-type RNA-binding" evidence="4">
    <location>
        <begin position="383"/>
        <end position="482"/>
    </location>
</feature>